<comment type="caution">
    <text evidence="2">The sequence shown here is derived from an EMBL/GenBank/DDBJ whole genome shotgun (WGS) entry which is preliminary data.</text>
</comment>
<gene>
    <name evidence="2" type="ORF">CI238_07582</name>
</gene>
<evidence type="ECO:0000256" key="1">
    <source>
        <dbReference type="SAM" id="MobiDB-lite"/>
    </source>
</evidence>
<evidence type="ECO:0000313" key="2">
    <source>
        <dbReference type="EMBL" id="KZL82131.1"/>
    </source>
</evidence>
<sequence length="202" mass="22652">MVYWLYHACLPQLPPNVFFSGKGAGLESQTSGSARSRPSLRTTNSSGGSRLYVLSSGSGTWCPGGGGMFVRGREACNNHVDTSMALAPDNLLCRGRRHTRYGRTRVWDVESEACGRSDPARRCRRPSLKAEYLRLAIVKLIVLADKCGWQELHEASMVGYSRGELCLDRRRTPLRHIKLAYWRCVSESLFPKPMADYAWMCC</sequence>
<dbReference type="AlphaFoldDB" id="A0A167C4S7"/>
<protein>
    <submittedName>
        <fullName evidence="2">Uncharacterized protein</fullName>
    </submittedName>
</protein>
<dbReference type="Proteomes" id="UP000076584">
    <property type="component" value="Unassembled WGS sequence"/>
</dbReference>
<accession>A0A167C4S7</accession>
<organism evidence="2 3">
    <name type="scientific">Colletotrichum incanum</name>
    <name type="common">Soybean anthracnose fungus</name>
    <dbReference type="NCBI Taxonomy" id="1573173"/>
    <lineage>
        <taxon>Eukaryota</taxon>
        <taxon>Fungi</taxon>
        <taxon>Dikarya</taxon>
        <taxon>Ascomycota</taxon>
        <taxon>Pezizomycotina</taxon>
        <taxon>Sordariomycetes</taxon>
        <taxon>Hypocreomycetidae</taxon>
        <taxon>Glomerellales</taxon>
        <taxon>Glomerellaceae</taxon>
        <taxon>Colletotrichum</taxon>
        <taxon>Colletotrichum spaethianum species complex</taxon>
    </lineage>
</organism>
<proteinExistence type="predicted"/>
<keyword evidence="3" id="KW-1185">Reference proteome</keyword>
<feature type="region of interest" description="Disordered" evidence="1">
    <location>
        <begin position="28"/>
        <end position="47"/>
    </location>
</feature>
<evidence type="ECO:0000313" key="3">
    <source>
        <dbReference type="Proteomes" id="UP000076584"/>
    </source>
</evidence>
<reference evidence="2 3" key="1">
    <citation type="submission" date="2015-06" db="EMBL/GenBank/DDBJ databases">
        <title>Survival trade-offs in plant roots during colonization by closely related pathogenic and mutualistic fungi.</title>
        <authorList>
            <person name="Hacquard S."/>
            <person name="Kracher B."/>
            <person name="Hiruma K."/>
            <person name="Weinman A."/>
            <person name="Muench P."/>
            <person name="Garrido Oter R."/>
            <person name="Ver Loren van Themaat E."/>
            <person name="Dallerey J.-F."/>
            <person name="Damm U."/>
            <person name="Henrissat B."/>
            <person name="Lespinet O."/>
            <person name="Thon M."/>
            <person name="Kemen E."/>
            <person name="McHardy A.C."/>
            <person name="Schulze-Lefert P."/>
            <person name="O'Connell R.J."/>
        </authorList>
    </citation>
    <scope>NUCLEOTIDE SEQUENCE [LARGE SCALE GENOMIC DNA]</scope>
    <source>
        <strain evidence="2 3">MAFF 238704</strain>
    </source>
</reference>
<name>A0A167C4S7_COLIC</name>
<dbReference type="EMBL" id="LFIW01001507">
    <property type="protein sequence ID" value="KZL82131.1"/>
    <property type="molecule type" value="Genomic_DNA"/>
</dbReference>